<dbReference type="OrthoDB" id="9759607at2"/>
<gene>
    <name evidence="4" type="ORF">D0466_00100</name>
</gene>
<dbReference type="InterPro" id="IPR035965">
    <property type="entry name" value="PAS-like_dom_sf"/>
</dbReference>
<dbReference type="InterPro" id="IPR000160">
    <property type="entry name" value="GGDEF_dom"/>
</dbReference>
<dbReference type="CDD" id="cd01949">
    <property type="entry name" value="GGDEF"/>
    <property type="match status" value="1"/>
</dbReference>
<dbReference type="PANTHER" id="PTHR44757">
    <property type="entry name" value="DIGUANYLATE CYCLASE DGCP"/>
    <property type="match status" value="1"/>
</dbReference>
<dbReference type="AlphaFoldDB" id="A0A372LJG4"/>
<dbReference type="PROSITE" id="PS50887">
    <property type="entry name" value="GGDEF"/>
    <property type="match status" value="1"/>
</dbReference>
<organism evidence="4 5">
    <name type="scientific">Peribacillus glennii</name>
    <dbReference type="NCBI Taxonomy" id="2303991"/>
    <lineage>
        <taxon>Bacteria</taxon>
        <taxon>Bacillati</taxon>
        <taxon>Bacillota</taxon>
        <taxon>Bacilli</taxon>
        <taxon>Bacillales</taxon>
        <taxon>Bacillaceae</taxon>
        <taxon>Peribacillus</taxon>
    </lineage>
</organism>
<dbReference type="SMART" id="SM00052">
    <property type="entry name" value="EAL"/>
    <property type="match status" value="1"/>
</dbReference>
<dbReference type="Gene3D" id="3.20.20.450">
    <property type="entry name" value="EAL domain"/>
    <property type="match status" value="1"/>
</dbReference>
<feature type="transmembrane region" description="Helical" evidence="1">
    <location>
        <begin position="53"/>
        <end position="75"/>
    </location>
</feature>
<dbReference type="PROSITE" id="PS50883">
    <property type="entry name" value="EAL"/>
    <property type="match status" value="1"/>
</dbReference>
<dbReference type="InterPro" id="IPR029787">
    <property type="entry name" value="Nucleotide_cyclase"/>
</dbReference>
<dbReference type="Gene3D" id="3.30.70.270">
    <property type="match status" value="1"/>
</dbReference>
<dbReference type="SUPFAM" id="SSF141868">
    <property type="entry name" value="EAL domain-like"/>
    <property type="match status" value="1"/>
</dbReference>
<feature type="transmembrane region" description="Helical" evidence="1">
    <location>
        <begin position="154"/>
        <end position="174"/>
    </location>
</feature>
<dbReference type="SMART" id="SM00267">
    <property type="entry name" value="GGDEF"/>
    <property type="match status" value="1"/>
</dbReference>
<feature type="domain" description="EAL" evidence="2">
    <location>
        <begin position="490"/>
        <end position="744"/>
    </location>
</feature>
<evidence type="ECO:0000313" key="4">
    <source>
        <dbReference type="EMBL" id="RFU66565.1"/>
    </source>
</evidence>
<dbReference type="SMART" id="SM00091">
    <property type="entry name" value="PAS"/>
    <property type="match status" value="1"/>
</dbReference>
<dbReference type="Pfam" id="PF00990">
    <property type="entry name" value="GGDEF"/>
    <property type="match status" value="1"/>
</dbReference>
<feature type="transmembrane region" description="Helical" evidence="1">
    <location>
        <begin position="117"/>
        <end position="142"/>
    </location>
</feature>
<keyword evidence="1" id="KW-1133">Transmembrane helix</keyword>
<dbReference type="SUPFAM" id="SSF55785">
    <property type="entry name" value="PYP-like sensor domain (PAS domain)"/>
    <property type="match status" value="1"/>
</dbReference>
<dbReference type="Pfam" id="PF13426">
    <property type="entry name" value="PAS_9"/>
    <property type="match status" value="1"/>
</dbReference>
<dbReference type="RefSeq" id="WP_117320527.1">
    <property type="nucleotide sequence ID" value="NZ_QVTD01000001.1"/>
</dbReference>
<dbReference type="NCBIfam" id="TIGR00229">
    <property type="entry name" value="sensory_box"/>
    <property type="match status" value="1"/>
</dbReference>
<dbReference type="PANTHER" id="PTHR44757:SF2">
    <property type="entry name" value="BIOFILM ARCHITECTURE MAINTENANCE PROTEIN MBAA"/>
    <property type="match status" value="1"/>
</dbReference>
<evidence type="ECO:0000259" key="2">
    <source>
        <dbReference type="PROSITE" id="PS50883"/>
    </source>
</evidence>
<feature type="transmembrane region" description="Helical" evidence="1">
    <location>
        <begin position="20"/>
        <end position="41"/>
    </location>
</feature>
<dbReference type="InterPro" id="IPR000014">
    <property type="entry name" value="PAS"/>
</dbReference>
<keyword evidence="1" id="KW-0812">Transmembrane</keyword>
<evidence type="ECO:0000313" key="5">
    <source>
        <dbReference type="Proteomes" id="UP000262939"/>
    </source>
</evidence>
<feature type="domain" description="GGDEF" evidence="3">
    <location>
        <begin position="348"/>
        <end position="481"/>
    </location>
</feature>
<dbReference type="InterPro" id="IPR052155">
    <property type="entry name" value="Biofilm_reg_signaling"/>
</dbReference>
<proteinExistence type="predicted"/>
<reference evidence="4 5" key="1">
    <citation type="submission" date="2018-08" db="EMBL/GenBank/DDBJ databases">
        <title>Bacillus chawlae sp. nov., Bacillus glennii sp. nov., and Bacillus saganii sp. nov. Isolated from the Vehicle Assembly Building at Kennedy Space Center where the Viking Spacecraft were Assembled.</title>
        <authorList>
            <person name="Seuylemezian A."/>
            <person name="Vaishampayan P."/>
        </authorList>
    </citation>
    <scope>NUCLEOTIDE SEQUENCE [LARGE SCALE GENOMIC DNA]</scope>
    <source>
        <strain evidence="4 5">V44-8</strain>
    </source>
</reference>
<dbReference type="CDD" id="cd01948">
    <property type="entry name" value="EAL"/>
    <property type="match status" value="1"/>
</dbReference>
<dbReference type="InterPro" id="IPR035919">
    <property type="entry name" value="EAL_sf"/>
</dbReference>
<evidence type="ECO:0000256" key="1">
    <source>
        <dbReference type="SAM" id="Phobius"/>
    </source>
</evidence>
<evidence type="ECO:0000259" key="3">
    <source>
        <dbReference type="PROSITE" id="PS50887"/>
    </source>
</evidence>
<dbReference type="InterPro" id="IPR001633">
    <property type="entry name" value="EAL_dom"/>
</dbReference>
<dbReference type="InterPro" id="IPR043128">
    <property type="entry name" value="Rev_trsase/Diguanyl_cyclase"/>
</dbReference>
<dbReference type="Pfam" id="PF00563">
    <property type="entry name" value="EAL"/>
    <property type="match status" value="1"/>
</dbReference>
<accession>A0A372LJG4</accession>
<dbReference type="Gene3D" id="3.30.450.20">
    <property type="entry name" value="PAS domain"/>
    <property type="match status" value="1"/>
</dbReference>
<dbReference type="Proteomes" id="UP000262939">
    <property type="component" value="Unassembled WGS sequence"/>
</dbReference>
<keyword evidence="1" id="KW-0472">Membrane</keyword>
<dbReference type="NCBIfam" id="TIGR00254">
    <property type="entry name" value="GGDEF"/>
    <property type="match status" value="1"/>
</dbReference>
<dbReference type="FunFam" id="3.20.20.450:FF:000001">
    <property type="entry name" value="Cyclic di-GMP phosphodiesterase yahA"/>
    <property type="match status" value="1"/>
</dbReference>
<dbReference type="SUPFAM" id="SSF55073">
    <property type="entry name" value="Nucleotide cyclase"/>
    <property type="match status" value="1"/>
</dbReference>
<feature type="transmembrane region" description="Helical" evidence="1">
    <location>
        <begin position="81"/>
        <end position="105"/>
    </location>
</feature>
<keyword evidence="5" id="KW-1185">Reference proteome</keyword>
<sequence>MTQIFVPLSFGSPATLQNIAAYLPFLFLAGFFASFFVLKWIKKSQHSRDGKFLPLILAVIIMIALVDFALAYYHFTDLISLKIFQLAMALLFITGVTMAGVRFVIQFSLEGRNRLALIWKLAGSVTIGIALAGLPYVMIFSITDLPALFENDVSGITFIPFSFQLLIMILLFLLPDLLREKQIVEQEKRMEEHIHNYEALFNHHPNPVFLLGKDGSFLNANHEFISWARLPKESIIGSSILNFVAEKDTKRAMEYIVDSFKGNANHFEISGISSRNYIYETRVTSIPMWSNEQITGVYGIVQDITEAKANEKKITYLAYHDELTGLPTRRAFFEKISSLETAYKEQGDTFAVLYIDLDKFKELNDLFGHSYGDEALKEAVLRIKPCLPEGAFLARMGGDEFSLLLPGMTSNDQIGKIAASIVENIRKPFIIDKHEYFLTASVGAAIYPRHGNNQESILKSADTAMYHAKENGKNNYKMFSDELAQSTRRKYIVGNELRNAIIRKEFDVYYQPKVTLTSGEISGAEALVRWIHPKIGIIGPNEFIPIAEENGLIIEIEDIVIEKVLRQLKSWNSGRSKALPAAINLSQRHFYQENIVAKFKALLHEYELDPNLVEIEITESIMMDQNPAVITRLHELRDLGLKISMDDFGTGYSSLSYIKRLPIDKLKIDRSFIMDLSDNEDSQAIVSLILSMAEYLKLEVVAEGIEDQQQLQYLQNLKCSEGQGFLFSKPLAINDFQELLKQTADL</sequence>
<name>A0A372LJG4_9BACI</name>
<dbReference type="EMBL" id="QVTD01000001">
    <property type="protein sequence ID" value="RFU66565.1"/>
    <property type="molecule type" value="Genomic_DNA"/>
</dbReference>
<comment type="caution">
    <text evidence="4">The sequence shown here is derived from an EMBL/GenBank/DDBJ whole genome shotgun (WGS) entry which is preliminary data.</text>
</comment>
<protein>
    <submittedName>
        <fullName evidence="4">EAL domain-containing protein</fullName>
    </submittedName>
</protein>